<evidence type="ECO:0000259" key="1">
    <source>
        <dbReference type="SMART" id="SM00849"/>
    </source>
</evidence>
<dbReference type="SUPFAM" id="SSF56281">
    <property type="entry name" value="Metallo-hydrolase/oxidoreductase"/>
    <property type="match status" value="1"/>
</dbReference>
<comment type="caution">
    <text evidence="2">The sequence shown here is derived from an EMBL/GenBank/DDBJ whole genome shotgun (WGS) entry which is preliminary data.</text>
</comment>
<dbReference type="PANTHER" id="PTHR46018">
    <property type="entry name" value="ZINC PHOSPHODIESTERASE ELAC PROTEIN 1"/>
    <property type="match status" value="1"/>
</dbReference>
<accession>A0ABW8AKV5</accession>
<dbReference type="Gene3D" id="3.60.15.10">
    <property type="entry name" value="Ribonuclease Z/Hydroxyacylglutathione hydrolase-like"/>
    <property type="match status" value="1"/>
</dbReference>
<name>A0ABW8AKV5_9ACTN</name>
<dbReference type="CDD" id="cd07716">
    <property type="entry name" value="RNaseZ_short-form-like_MBL-fold"/>
    <property type="match status" value="1"/>
</dbReference>
<dbReference type="EMBL" id="JBITLV010000002">
    <property type="protein sequence ID" value="MFI7586758.1"/>
    <property type="molecule type" value="Genomic_DNA"/>
</dbReference>
<dbReference type="InterPro" id="IPR001279">
    <property type="entry name" value="Metallo-B-lactamas"/>
</dbReference>
<dbReference type="Proteomes" id="UP001612915">
    <property type="component" value="Unassembled WGS sequence"/>
</dbReference>
<sequence>MRLTIIGCSGSFPGPESPASSYLVEATGPGPDGSPRTWRVLLDLGSGALGALQRYADPLSLDAVVISHLHPDHFMDLCGLYVARRYAPSLNRPAPALPVYGPAGTFDRVLQAYGPDAAGELENVYDVRELADGGTFRVGPFTITPRLVRHPVTAFALRVEARSGDRTAVLAYSGDTDACAGLTEVARDADVFLCEASFTEGRDDDAHGIHLTGRRAGQTATEAGVGRLVLTHLPVWTDPGVARGEAVETYAGPIEVAHSGLQLDVGVPVTAPKKARKPVRA</sequence>
<reference evidence="2 3" key="1">
    <citation type="submission" date="2024-10" db="EMBL/GenBank/DDBJ databases">
        <title>The Natural Products Discovery Center: Release of the First 8490 Sequenced Strains for Exploring Actinobacteria Biosynthetic Diversity.</title>
        <authorList>
            <person name="Kalkreuter E."/>
            <person name="Kautsar S.A."/>
            <person name="Yang D."/>
            <person name="Bader C.D."/>
            <person name="Teijaro C.N."/>
            <person name="Fluegel L."/>
            <person name="Davis C.M."/>
            <person name="Simpson J.R."/>
            <person name="Lauterbach L."/>
            <person name="Steele A.D."/>
            <person name="Gui C."/>
            <person name="Meng S."/>
            <person name="Li G."/>
            <person name="Viehrig K."/>
            <person name="Ye F."/>
            <person name="Su P."/>
            <person name="Kiefer A.F."/>
            <person name="Nichols A."/>
            <person name="Cepeda A.J."/>
            <person name="Yan W."/>
            <person name="Fan B."/>
            <person name="Jiang Y."/>
            <person name="Adhikari A."/>
            <person name="Zheng C.-J."/>
            <person name="Schuster L."/>
            <person name="Cowan T.M."/>
            <person name="Smanski M.J."/>
            <person name="Chevrette M.G."/>
            <person name="De Carvalho L.P.S."/>
            <person name="Shen B."/>
        </authorList>
    </citation>
    <scope>NUCLEOTIDE SEQUENCE [LARGE SCALE GENOMIC DNA]</scope>
    <source>
        <strain evidence="2 3">NPDC049639</strain>
    </source>
</reference>
<organism evidence="2 3">
    <name type="scientific">Spongisporangium articulatum</name>
    <dbReference type="NCBI Taxonomy" id="3362603"/>
    <lineage>
        <taxon>Bacteria</taxon>
        <taxon>Bacillati</taxon>
        <taxon>Actinomycetota</taxon>
        <taxon>Actinomycetes</taxon>
        <taxon>Kineosporiales</taxon>
        <taxon>Kineosporiaceae</taxon>
        <taxon>Spongisporangium</taxon>
    </lineage>
</organism>
<dbReference type="PANTHER" id="PTHR46018:SF4">
    <property type="entry name" value="METALLO-HYDROLASE YHFI-RELATED"/>
    <property type="match status" value="1"/>
</dbReference>
<dbReference type="SMART" id="SM00849">
    <property type="entry name" value="Lactamase_B"/>
    <property type="match status" value="1"/>
</dbReference>
<dbReference type="RefSeq" id="WP_398277123.1">
    <property type="nucleotide sequence ID" value="NZ_JBITLV010000002.1"/>
</dbReference>
<gene>
    <name evidence="2" type="ORF">ACIB24_06745</name>
</gene>
<feature type="domain" description="Metallo-beta-lactamase" evidence="1">
    <location>
        <begin position="18"/>
        <end position="232"/>
    </location>
</feature>
<evidence type="ECO:0000313" key="2">
    <source>
        <dbReference type="EMBL" id="MFI7586758.1"/>
    </source>
</evidence>
<dbReference type="InterPro" id="IPR036866">
    <property type="entry name" value="RibonucZ/Hydroxyglut_hydro"/>
</dbReference>
<keyword evidence="3" id="KW-1185">Reference proteome</keyword>
<dbReference type="Pfam" id="PF12706">
    <property type="entry name" value="Lactamase_B_2"/>
    <property type="match status" value="1"/>
</dbReference>
<evidence type="ECO:0000313" key="3">
    <source>
        <dbReference type="Proteomes" id="UP001612915"/>
    </source>
</evidence>
<proteinExistence type="predicted"/>
<protein>
    <submittedName>
        <fullName evidence="2">MBL fold metallo-hydrolase</fullName>
    </submittedName>
</protein>